<evidence type="ECO:0000259" key="5">
    <source>
        <dbReference type="PROSITE" id="PS50926"/>
    </source>
</evidence>
<sequence>MKKKFKVDQQNPVRKNGSYEAVIEDVTLDGNGVCRVDGFTMFVPMTAVGDRIRLKAVKVQKNFGYGIIEQVITPSAARTAPGCPVYKQCGGCSFRHITYEEELRLKEKTVRDAFVRLGGFAIAGEEGSGEDAVIMEPILGCNQDGLSPEHYRNKAQYPLGTDRNGKACAGFYARRSHRIIASDRCMIQDEAFEPVVQTLVDSIDRLRIPVYSEETHQGFLRHLFLRSGRKTGELMVCLVSTSENFPRRQELVQRLTAAHPQISSVMLNINPDVTNVIMGKKTVCLYGKSYLEDELLGTRFQIAPEAFYQVNAGQTERLYSLGFDYADFQGNETLLDLYCGIGSIGLTAISKIGKLIGVEVVPQAIESAEKNAQLNGLSKDRARFICADAGQAAARFAEEGLHPDVIIVDPPRKGCEHSVLDSICQMAPEKVVMISCNPSTAARDAKILCDAEHGYRLIKFRPVDMFPRTGHVETVVLMQREAL</sequence>
<dbReference type="Gene3D" id="2.40.50.1070">
    <property type="match status" value="1"/>
</dbReference>
<name>A0A9D1H5P6_9FIRM</name>
<dbReference type="PROSITE" id="PS51687">
    <property type="entry name" value="SAM_MT_RNA_M5U"/>
    <property type="match status" value="1"/>
</dbReference>
<evidence type="ECO:0000313" key="7">
    <source>
        <dbReference type="Proteomes" id="UP000824160"/>
    </source>
</evidence>
<dbReference type="PANTHER" id="PTHR11061">
    <property type="entry name" value="RNA M5U METHYLTRANSFERASE"/>
    <property type="match status" value="1"/>
</dbReference>
<feature type="binding site" evidence="4">
    <location>
        <position position="409"/>
    </location>
    <ligand>
        <name>S-adenosyl-L-methionine</name>
        <dbReference type="ChEBI" id="CHEBI:59789"/>
    </ligand>
</feature>
<feature type="active site" description="Nucleophile" evidence="4">
    <location>
        <position position="436"/>
    </location>
</feature>
<reference evidence="6" key="1">
    <citation type="submission" date="2020-10" db="EMBL/GenBank/DDBJ databases">
        <authorList>
            <person name="Gilroy R."/>
        </authorList>
    </citation>
    <scope>NUCLEOTIDE SEQUENCE</scope>
    <source>
        <strain evidence="6">ChiBcec7-5410</strain>
    </source>
</reference>
<dbReference type="Gene3D" id="2.40.50.140">
    <property type="entry name" value="Nucleic acid-binding proteins"/>
    <property type="match status" value="1"/>
</dbReference>
<evidence type="ECO:0000256" key="3">
    <source>
        <dbReference type="ARBA" id="ARBA00022691"/>
    </source>
</evidence>
<dbReference type="FunFam" id="2.40.50.1070:FF:000003">
    <property type="entry name" value="23S rRNA (Uracil-5-)-methyltransferase RumA"/>
    <property type="match status" value="1"/>
</dbReference>
<comment type="caution">
    <text evidence="6">The sequence shown here is derived from an EMBL/GenBank/DDBJ whole genome shotgun (WGS) entry which is preliminary data.</text>
</comment>
<dbReference type="FunFam" id="3.40.50.150:FF:000009">
    <property type="entry name" value="23S rRNA (Uracil(1939)-C(5))-methyltransferase RlmD"/>
    <property type="match status" value="1"/>
</dbReference>
<dbReference type="CDD" id="cd02440">
    <property type="entry name" value="AdoMet_MTases"/>
    <property type="match status" value="1"/>
</dbReference>
<dbReference type="SUPFAM" id="SSF50249">
    <property type="entry name" value="Nucleic acid-binding proteins"/>
    <property type="match status" value="1"/>
</dbReference>
<organism evidence="6 7">
    <name type="scientific">Candidatus Faecivivens stercoripullorum</name>
    <dbReference type="NCBI Taxonomy" id="2840805"/>
    <lineage>
        <taxon>Bacteria</taxon>
        <taxon>Bacillati</taxon>
        <taxon>Bacillota</taxon>
        <taxon>Clostridia</taxon>
        <taxon>Eubacteriales</taxon>
        <taxon>Oscillospiraceae</taxon>
        <taxon>Oscillospiraceae incertae sedis</taxon>
        <taxon>Candidatus Faecivivens</taxon>
    </lineage>
</organism>
<proteinExistence type="inferred from homology"/>
<dbReference type="InterPro" id="IPR002792">
    <property type="entry name" value="TRAM_dom"/>
</dbReference>
<dbReference type="SUPFAM" id="SSF53335">
    <property type="entry name" value="S-adenosyl-L-methionine-dependent methyltransferases"/>
    <property type="match status" value="1"/>
</dbReference>
<dbReference type="PROSITE" id="PS50926">
    <property type="entry name" value="TRAM"/>
    <property type="match status" value="1"/>
</dbReference>
<dbReference type="GO" id="GO:0070475">
    <property type="term" value="P:rRNA base methylation"/>
    <property type="evidence" value="ECO:0007669"/>
    <property type="project" value="TreeGrafter"/>
</dbReference>
<evidence type="ECO:0000256" key="4">
    <source>
        <dbReference type="PROSITE-ProRule" id="PRU01024"/>
    </source>
</evidence>
<dbReference type="InterPro" id="IPR029063">
    <property type="entry name" value="SAM-dependent_MTases_sf"/>
</dbReference>
<evidence type="ECO:0000313" key="6">
    <source>
        <dbReference type="EMBL" id="HIT94103.1"/>
    </source>
</evidence>
<dbReference type="GO" id="GO:0070041">
    <property type="term" value="F:rRNA (uridine-C5-)-methyltransferase activity"/>
    <property type="evidence" value="ECO:0007669"/>
    <property type="project" value="TreeGrafter"/>
</dbReference>
<feature type="binding site" evidence="4">
    <location>
        <position position="338"/>
    </location>
    <ligand>
        <name>S-adenosyl-L-methionine</name>
        <dbReference type="ChEBI" id="CHEBI:59789"/>
    </ligand>
</feature>
<comment type="similarity">
    <text evidence="4">Belongs to the class I-like SAM-binding methyltransferase superfamily. RNA M5U methyltransferase family.</text>
</comment>
<dbReference type="Proteomes" id="UP000824160">
    <property type="component" value="Unassembled WGS sequence"/>
</dbReference>
<accession>A0A9D1H5P6</accession>
<gene>
    <name evidence="6" type="primary">rlmD</name>
    <name evidence="6" type="ORF">IAC43_02850</name>
</gene>
<feature type="domain" description="TRAM" evidence="5">
    <location>
        <begin position="12"/>
        <end position="70"/>
    </location>
</feature>
<feature type="binding site" evidence="4">
    <location>
        <position position="309"/>
    </location>
    <ligand>
        <name>S-adenosyl-L-methionine</name>
        <dbReference type="ChEBI" id="CHEBI:59789"/>
    </ligand>
</feature>
<evidence type="ECO:0000256" key="1">
    <source>
        <dbReference type="ARBA" id="ARBA00022603"/>
    </source>
</evidence>
<dbReference type="PANTHER" id="PTHR11061:SF30">
    <property type="entry name" value="TRNA (URACIL(54)-C(5))-METHYLTRANSFERASE"/>
    <property type="match status" value="1"/>
</dbReference>
<reference evidence="6" key="2">
    <citation type="journal article" date="2021" name="PeerJ">
        <title>Extensive microbial diversity within the chicken gut microbiome revealed by metagenomics and culture.</title>
        <authorList>
            <person name="Gilroy R."/>
            <person name="Ravi A."/>
            <person name="Getino M."/>
            <person name="Pursley I."/>
            <person name="Horton D.L."/>
            <person name="Alikhan N.F."/>
            <person name="Baker D."/>
            <person name="Gharbi K."/>
            <person name="Hall N."/>
            <person name="Watson M."/>
            <person name="Adriaenssens E.M."/>
            <person name="Foster-Nyarko E."/>
            <person name="Jarju S."/>
            <person name="Secka A."/>
            <person name="Antonio M."/>
            <person name="Oren A."/>
            <person name="Chaudhuri R.R."/>
            <person name="La Ragione R."/>
            <person name="Hildebrand F."/>
            <person name="Pallen M.J."/>
        </authorList>
    </citation>
    <scope>NUCLEOTIDE SEQUENCE</scope>
    <source>
        <strain evidence="6">ChiBcec7-5410</strain>
    </source>
</reference>
<dbReference type="Gene3D" id="3.40.50.150">
    <property type="entry name" value="Vaccinia Virus protein VP39"/>
    <property type="match status" value="1"/>
</dbReference>
<dbReference type="InterPro" id="IPR012340">
    <property type="entry name" value="NA-bd_OB-fold"/>
</dbReference>
<dbReference type="EMBL" id="DVLW01000077">
    <property type="protein sequence ID" value="HIT94103.1"/>
    <property type="molecule type" value="Genomic_DNA"/>
</dbReference>
<dbReference type="EC" id="2.1.1.190" evidence="6"/>
<keyword evidence="2 4" id="KW-0808">Transferase</keyword>
<feature type="binding site" evidence="4">
    <location>
        <position position="359"/>
    </location>
    <ligand>
        <name>S-adenosyl-L-methionine</name>
        <dbReference type="ChEBI" id="CHEBI:59789"/>
    </ligand>
</feature>
<keyword evidence="1 4" id="KW-0489">Methyltransferase</keyword>
<keyword evidence="3 4" id="KW-0949">S-adenosyl-L-methionine</keyword>
<evidence type="ECO:0000256" key="2">
    <source>
        <dbReference type="ARBA" id="ARBA00022679"/>
    </source>
</evidence>
<dbReference type="AlphaFoldDB" id="A0A9D1H5P6"/>
<dbReference type="Pfam" id="PF05958">
    <property type="entry name" value="tRNA_U5-meth_tr"/>
    <property type="match status" value="1"/>
</dbReference>
<dbReference type="InterPro" id="IPR010280">
    <property type="entry name" value="U5_MeTrfase_fam"/>
</dbReference>
<dbReference type="NCBIfam" id="TIGR00479">
    <property type="entry name" value="rumA"/>
    <property type="match status" value="1"/>
</dbReference>
<protein>
    <submittedName>
        <fullName evidence="6">23S rRNA (Uracil(1939)-C(5))-methyltransferase RlmD</fullName>
        <ecNumber evidence="6">2.1.1.190</ecNumber>
    </submittedName>
</protein>